<dbReference type="PANTHER" id="PTHR37984">
    <property type="entry name" value="PROTEIN CBG26694"/>
    <property type="match status" value="1"/>
</dbReference>
<keyword evidence="6" id="KW-1185">Reference proteome</keyword>
<reference evidence="5 6" key="1">
    <citation type="journal article" date="2021" name="bioRxiv">
        <title>Chromosome-scale and haplotype-resolved genome assembly of a tetraploid potato cultivar.</title>
        <authorList>
            <person name="Sun H."/>
            <person name="Jiao W.-B."/>
            <person name="Krause K."/>
            <person name="Campoy J.A."/>
            <person name="Goel M."/>
            <person name="Folz-Donahue K."/>
            <person name="Kukat C."/>
            <person name="Huettel B."/>
            <person name="Schneeberger K."/>
        </authorList>
    </citation>
    <scope>NUCLEOTIDE SEQUENCE [LARGE SCALE GENOMIC DNA]</scope>
    <source>
        <strain evidence="5">SolTubOtavaFocal</strain>
        <tissue evidence="5">Leaves</tissue>
    </source>
</reference>
<name>A0ABQ7W1B2_SOLTU</name>
<feature type="domain" description="Reverse transcriptase" evidence="3">
    <location>
        <begin position="341"/>
        <end position="441"/>
    </location>
</feature>
<gene>
    <name evidence="5" type="ORF">KY290_010764</name>
</gene>
<dbReference type="Pfam" id="PF17919">
    <property type="entry name" value="RT_RNaseH_2"/>
    <property type="match status" value="1"/>
</dbReference>
<feature type="region of interest" description="Disordered" evidence="2">
    <location>
        <begin position="171"/>
        <end position="193"/>
    </location>
</feature>
<evidence type="ECO:0000313" key="5">
    <source>
        <dbReference type="EMBL" id="KAH0773627.1"/>
    </source>
</evidence>
<accession>A0ABQ7W1B2</accession>
<organism evidence="5 6">
    <name type="scientific">Solanum tuberosum</name>
    <name type="common">Potato</name>
    <dbReference type="NCBI Taxonomy" id="4113"/>
    <lineage>
        <taxon>Eukaryota</taxon>
        <taxon>Viridiplantae</taxon>
        <taxon>Streptophyta</taxon>
        <taxon>Embryophyta</taxon>
        <taxon>Tracheophyta</taxon>
        <taxon>Spermatophyta</taxon>
        <taxon>Magnoliopsida</taxon>
        <taxon>eudicotyledons</taxon>
        <taxon>Gunneridae</taxon>
        <taxon>Pentapetalae</taxon>
        <taxon>asterids</taxon>
        <taxon>lamiids</taxon>
        <taxon>Solanales</taxon>
        <taxon>Solanaceae</taxon>
        <taxon>Solanoideae</taxon>
        <taxon>Solaneae</taxon>
        <taxon>Solanum</taxon>
    </lineage>
</organism>
<evidence type="ECO:0000259" key="4">
    <source>
        <dbReference type="Pfam" id="PF17919"/>
    </source>
</evidence>
<dbReference type="PANTHER" id="PTHR37984:SF5">
    <property type="entry name" value="PROTEIN NYNRIN-LIKE"/>
    <property type="match status" value="1"/>
</dbReference>
<dbReference type="InterPro" id="IPR043128">
    <property type="entry name" value="Rev_trsase/Diguanyl_cyclase"/>
</dbReference>
<dbReference type="InterPro" id="IPR043502">
    <property type="entry name" value="DNA/RNA_pol_sf"/>
</dbReference>
<sequence length="613" mass="69360">MSVQEYSLKFTKLSKYTPSLVSNPRDEMSRFVTGVSDAIEEECRAAMFHDNMDISWLMVYAQQVEETRLRKKNREVKRARTNDGNSSKGKFEGQSGLRFKKRFSNQSSSNAQNTNKDRVSNPKPQGGNRGGSSMERPTCEKCGKKLEGKCLAGMGVCYGCGKSGHQLKDFPTRTAKGREGNQAPPSSSNADAPKKNLFYALQTRSDQEGSPDVVTNMLDFDVILGMDWLHACFASIDCRTRGCIYHIVRVKDIEFETPPLESVPVVREFPKVFPDDLPGIPPKWEIDFGIDLLLNTQPISIPPYQMALTELKKLKAELKDLLDKGFIQPSISLWGSLVLFVKKKDRSLRMCIDYCKLNKVTIKNKYPLPRIDDLFDQLQGASYFSKNDLTSSYHQLRVRDVDIPKMAFRTRYGHYEFLVMSFGLTNALVAFMDLMNRVSCFLGQIVSGMGMEVDPKKMDVVKSWPRPLAPIDIRSFLGLAGYCRMFVEGFSSIASPLRALTQKKAKFVWSEACEKNFQELKDRLTSTPVLTLLEGTDGFVVYCDTSRVGLGCVPMQRGKVIAYASRQLKVHETNYPTHDLELAAVVFSLKIWRHYLMGAYRCVYRPQEPSICV</sequence>
<dbReference type="Pfam" id="PF00078">
    <property type="entry name" value="RVT_1"/>
    <property type="match status" value="1"/>
</dbReference>
<evidence type="ECO:0000256" key="1">
    <source>
        <dbReference type="ARBA" id="ARBA00023268"/>
    </source>
</evidence>
<protein>
    <submittedName>
        <fullName evidence="5">Uncharacterized protein</fullName>
    </submittedName>
</protein>
<dbReference type="Pfam" id="PF08284">
    <property type="entry name" value="RVP_2"/>
    <property type="match status" value="1"/>
</dbReference>
<dbReference type="SUPFAM" id="SSF56672">
    <property type="entry name" value="DNA/RNA polymerases"/>
    <property type="match status" value="1"/>
</dbReference>
<evidence type="ECO:0000313" key="6">
    <source>
        <dbReference type="Proteomes" id="UP000826656"/>
    </source>
</evidence>
<evidence type="ECO:0000259" key="3">
    <source>
        <dbReference type="Pfam" id="PF00078"/>
    </source>
</evidence>
<keyword evidence="1" id="KW-0511">Multifunctional enzyme</keyword>
<dbReference type="InterPro" id="IPR041577">
    <property type="entry name" value="RT_RNaseH_2"/>
</dbReference>
<feature type="region of interest" description="Disordered" evidence="2">
    <location>
        <begin position="71"/>
        <end position="138"/>
    </location>
</feature>
<evidence type="ECO:0000256" key="2">
    <source>
        <dbReference type="SAM" id="MobiDB-lite"/>
    </source>
</evidence>
<proteinExistence type="predicted"/>
<comment type="caution">
    <text evidence="5">The sequence shown here is derived from an EMBL/GenBank/DDBJ whole genome shotgun (WGS) entry which is preliminary data.</text>
</comment>
<dbReference type="Gene3D" id="3.10.10.10">
    <property type="entry name" value="HIV Type 1 Reverse Transcriptase, subunit A, domain 1"/>
    <property type="match status" value="1"/>
</dbReference>
<dbReference type="InterPro" id="IPR000477">
    <property type="entry name" value="RT_dom"/>
</dbReference>
<dbReference type="Gene3D" id="3.30.70.270">
    <property type="match status" value="2"/>
</dbReference>
<dbReference type="InterPro" id="IPR050951">
    <property type="entry name" value="Retrovirus_Pol_polyprotein"/>
</dbReference>
<feature type="domain" description="Reverse transcriptase/retrotransposon-derived protein RNase H-like" evidence="4">
    <location>
        <begin position="509"/>
        <end position="598"/>
    </location>
</feature>
<dbReference type="EMBL" id="JAIVGD010000005">
    <property type="protein sequence ID" value="KAH0773627.1"/>
    <property type="molecule type" value="Genomic_DNA"/>
</dbReference>
<feature type="compositionally biased region" description="Low complexity" evidence="2">
    <location>
        <begin position="104"/>
        <end position="114"/>
    </location>
</feature>
<dbReference type="Proteomes" id="UP000826656">
    <property type="component" value="Unassembled WGS sequence"/>
</dbReference>
<dbReference type="CDD" id="cd01647">
    <property type="entry name" value="RT_LTR"/>
    <property type="match status" value="1"/>
</dbReference>